<evidence type="ECO:0000313" key="2">
    <source>
        <dbReference type="EMBL" id="MDQ0514140.1"/>
    </source>
</evidence>
<organism evidence="2 3">
    <name type="scientific">Mycoplasmoides fastidiosum</name>
    <dbReference type="NCBI Taxonomy" id="92758"/>
    <lineage>
        <taxon>Bacteria</taxon>
        <taxon>Bacillati</taxon>
        <taxon>Mycoplasmatota</taxon>
        <taxon>Mycoplasmoidales</taxon>
        <taxon>Mycoplasmoidaceae</taxon>
        <taxon>Mycoplasmoides</taxon>
    </lineage>
</organism>
<dbReference type="PANTHER" id="PTHR30399">
    <property type="entry name" value="UNCHARACTERIZED PROTEIN YGJP"/>
    <property type="match status" value="1"/>
</dbReference>
<keyword evidence="2" id="KW-0378">Hydrolase</keyword>
<gene>
    <name evidence="2" type="ORF">J2Z62_000578</name>
</gene>
<dbReference type="GO" id="GO:0016787">
    <property type="term" value="F:hydrolase activity"/>
    <property type="evidence" value="ECO:0007669"/>
    <property type="project" value="UniProtKB-KW"/>
</dbReference>
<dbReference type="Pfam" id="PF01863">
    <property type="entry name" value="YgjP-like"/>
    <property type="match status" value="1"/>
</dbReference>
<dbReference type="RefSeq" id="WP_256547171.1">
    <property type="nucleotide sequence ID" value="NZ_CP101809.1"/>
</dbReference>
<comment type="caution">
    <text evidence="2">The sequence shown here is derived from an EMBL/GenBank/DDBJ whole genome shotgun (WGS) entry which is preliminary data.</text>
</comment>
<dbReference type="EMBL" id="JAUSWO010000001">
    <property type="protein sequence ID" value="MDQ0514140.1"/>
    <property type="molecule type" value="Genomic_DNA"/>
</dbReference>
<proteinExistence type="predicted"/>
<dbReference type="Gene3D" id="3.30.2010.10">
    <property type="entry name" value="Metalloproteases ('zincins'), catalytic domain"/>
    <property type="match status" value="1"/>
</dbReference>
<reference evidence="2" key="1">
    <citation type="submission" date="2023-07" db="EMBL/GenBank/DDBJ databases">
        <title>Genomic Encyclopedia of Type Strains, Phase IV (KMG-IV): sequencing the most valuable type-strain genomes for metagenomic binning, comparative biology and taxonomic classification.</title>
        <authorList>
            <person name="Goeker M."/>
        </authorList>
    </citation>
    <scope>NUCLEOTIDE SEQUENCE [LARGE SCALE GENOMIC DNA]</scope>
    <source>
        <strain evidence="2">DSM 21204</strain>
    </source>
</reference>
<evidence type="ECO:0000259" key="1">
    <source>
        <dbReference type="Pfam" id="PF01863"/>
    </source>
</evidence>
<name>A0ABU0LZX1_9BACT</name>
<feature type="domain" description="YgjP-like metallopeptidase" evidence="1">
    <location>
        <begin position="36"/>
        <end position="240"/>
    </location>
</feature>
<dbReference type="PANTHER" id="PTHR30399:SF1">
    <property type="entry name" value="UTP PYROPHOSPHATASE"/>
    <property type="match status" value="1"/>
</dbReference>
<dbReference type="CDD" id="cd07344">
    <property type="entry name" value="M48_yhfN_like"/>
    <property type="match status" value="1"/>
</dbReference>
<dbReference type="InterPro" id="IPR053136">
    <property type="entry name" value="UTP_pyrophosphatase-like"/>
</dbReference>
<dbReference type="InterPro" id="IPR002725">
    <property type="entry name" value="YgjP-like_metallopeptidase"/>
</dbReference>
<keyword evidence="3" id="KW-1185">Reference proteome</keyword>
<dbReference type="Proteomes" id="UP001240643">
    <property type="component" value="Unassembled WGS sequence"/>
</dbReference>
<evidence type="ECO:0000313" key="3">
    <source>
        <dbReference type="Proteomes" id="UP001240643"/>
    </source>
</evidence>
<accession>A0ABU0LZX1</accession>
<sequence>MTKLKFTNFETKISFKSVIHNNALIQYKIKRSMKYKNITMKHDENYNLIILAPHHINDDYIENFVHRNISSMLAKIEKVRNSHLLDLTQNQIFLLGKRYKLVRLLTNQRTSKILLNNLEAEQIYFYVGTAIGNDLTKQRQYIFQQVKRISAKYLKNRVQFFCQKFSLALPEVQIKILKRKWGWCSSKKIIALNALLIAFEHDVIDHVICHELAHLTHMNHAKPFQQLLRYYDPNTDQVIKKIKFNLD</sequence>
<protein>
    <submittedName>
        <fullName evidence="2">Metal-dependent hydrolase</fullName>
    </submittedName>
</protein>